<gene>
    <name evidence="2" type="ORF">THAOC_10498</name>
</gene>
<proteinExistence type="predicted"/>
<reference evidence="2 3" key="1">
    <citation type="journal article" date="2012" name="Genome Biol.">
        <title>Genome and low-iron response of an oceanic diatom adapted to chronic iron limitation.</title>
        <authorList>
            <person name="Lommer M."/>
            <person name="Specht M."/>
            <person name="Roy A.S."/>
            <person name="Kraemer L."/>
            <person name="Andreson R."/>
            <person name="Gutowska M.A."/>
            <person name="Wolf J."/>
            <person name="Bergner S.V."/>
            <person name="Schilhabel M.B."/>
            <person name="Klostermeier U.C."/>
            <person name="Beiko R.G."/>
            <person name="Rosenstiel P."/>
            <person name="Hippler M."/>
            <person name="Laroche J."/>
        </authorList>
    </citation>
    <scope>NUCLEOTIDE SEQUENCE [LARGE SCALE GENOMIC DNA]</scope>
    <source>
        <strain evidence="2 3">CCMP1005</strain>
    </source>
</reference>
<feature type="compositionally biased region" description="Basic and acidic residues" evidence="1">
    <location>
        <begin position="31"/>
        <end position="49"/>
    </location>
</feature>
<dbReference type="AlphaFoldDB" id="K0STK4"/>
<accession>K0STK4</accession>
<dbReference type="EMBL" id="AGNL01011537">
    <property type="protein sequence ID" value="EJK68329.1"/>
    <property type="molecule type" value="Genomic_DNA"/>
</dbReference>
<organism evidence="2 3">
    <name type="scientific">Thalassiosira oceanica</name>
    <name type="common">Marine diatom</name>
    <dbReference type="NCBI Taxonomy" id="159749"/>
    <lineage>
        <taxon>Eukaryota</taxon>
        <taxon>Sar</taxon>
        <taxon>Stramenopiles</taxon>
        <taxon>Ochrophyta</taxon>
        <taxon>Bacillariophyta</taxon>
        <taxon>Coscinodiscophyceae</taxon>
        <taxon>Thalassiosirophycidae</taxon>
        <taxon>Thalassiosirales</taxon>
        <taxon>Thalassiosiraceae</taxon>
        <taxon>Thalassiosira</taxon>
    </lineage>
</organism>
<feature type="non-terminal residue" evidence="2">
    <location>
        <position position="365"/>
    </location>
</feature>
<evidence type="ECO:0000256" key="1">
    <source>
        <dbReference type="SAM" id="MobiDB-lite"/>
    </source>
</evidence>
<feature type="region of interest" description="Disordered" evidence="1">
    <location>
        <begin position="28"/>
        <end position="77"/>
    </location>
</feature>
<dbReference type="Proteomes" id="UP000266841">
    <property type="component" value="Unassembled WGS sequence"/>
</dbReference>
<protein>
    <submittedName>
        <fullName evidence="2">Uncharacterized protein</fullName>
    </submittedName>
</protein>
<keyword evidence="3" id="KW-1185">Reference proteome</keyword>
<sequence>MTSRSASSLPGRRAVWVSRELNGRPRYLVSLDEKDTHDSHHPRQQKDVAKSAAGSSPGYSEQRRKLQEPIGSRFPKRHSMDELDELLNIADRIRWTDDCHRRFQELSQAQSRNVRDCDFTEADSRRLCASEHGSAGGCDLFSDNADSDDDSCLSGVVLKERYNASELLGLAKCSGFQDFATIEHTVTDGNCGYDAIRIGCSDHDLNFPESFARFREDLFILTKKLIENGVVEKSIVMPGGEPHADFKGGKELDSSPQRLAKLKSIWHEDGQYDKGTDRDSWFDGSFVSPLVAIMLKRSVVTYDFRVGRERTIINIWDSRNNRVVCFLAEVILMPPPGSICLKFDEIADTQGRPLGHYTYLRLNDD</sequence>
<comment type="caution">
    <text evidence="2">The sequence shown here is derived from an EMBL/GenBank/DDBJ whole genome shotgun (WGS) entry which is preliminary data.</text>
</comment>
<evidence type="ECO:0000313" key="2">
    <source>
        <dbReference type="EMBL" id="EJK68329.1"/>
    </source>
</evidence>
<evidence type="ECO:0000313" key="3">
    <source>
        <dbReference type="Proteomes" id="UP000266841"/>
    </source>
</evidence>
<name>K0STK4_THAOC</name>